<evidence type="ECO:0000313" key="1">
    <source>
        <dbReference type="EMBL" id="KKN45022.1"/>
    </source>
</evidence>
<dbReference type="EMBL" id="LAZR01001416">
    <property type="protein sequence ID" value="KKN45022.1"/>
    <property type="molecule type" value="Genomic_DNA"/>
</dbReference>
<reference evidence="1" key="1">
    <citation type="journal article" date="2015" name="Nature">
        <title>Complex archaea that bridge the gap between prokaryotes and eukaryotes.</title>
        <authorList>
            <person name="Spang A."/>
            <person name="Saw J.H."/>
            <person name="Jorgensen S.L."/>
            <person name="Zaremba-Niedzwiedzka K."/>
            <person name="Martijn J."/>
            <person name="Lind A.E."/>
            <person name="van Eijk R."/>
            <person name="Schleper C."/>
            <person name="Guy L."/>
            <person name="Ettema T.J."/>
        </authorList>
    </citation>
    <scope>NUCLEOTIDE SEQUENCE</scope>
</reference>
<gene>
    <name evidence="1" type="ORF">LCGC14_0687340</name>
</gene>
<accession>A0A0F9R6U2</accession>
<organism evidence="1">
    <name type="scientific">marine sediment metagenome</name>
    <dbReference type="NCBI Taxonomy" id="412755"/>
    <lineage>
        <taxon>unclassified sequences</taxon>
        <taxon>metagenomes</taxon>
        <taxon>ecological metagenomes</taxon>
    </lineage>
</organism>
<name>A0A0F9R6U2_9ZZZZ</name>
<proteinExistence type="predicted"/>
<dbReference type="AlphaFoldDB" id="A0A0F9R6U2"/>
<sequence length="169" mass="17692">MPGTYTPAQMFNFELNQKKGWPSPYAVDYAATIKTGETDIQAGSVISLDANGEFVLALSGTGAMAIFALQNQTDFDVRSDVGNVAGGVASGLVACGAYELQTTEFVADTYAPNDALTVEAAGANKGKLKKGTLYTDAIVGVVSTGESDSEHDASVKFLAFWPVWLPPTP</sequence>
<protein>
    <submittedName>
        <fullName evidence="1">Uncharacterized protein</fullName>
    </submittedName>
</protein>
<comment type="caution">
    <text evidence="1">The sequence shown here is derived from an EMBL/GenBank/DDBJ whole genome shotgun (WGS) entry which is preliminary data.</text>
</comment>